<keyword evidence="5 8" id="KW-0560">Oxidoreductase</keyword>
<dbReference type="Gene3D" id="2.60.40.200">
    <property type="entry name" value="Superoxide dismutase, copper/zinc binding domain"/>
    <property type="match status" value="1"/>
</dbReference>
<gene>
    <name evidence="11" type="primary">SOD3</name>
</gene>
<evidence type="ECO:0000256" key="4">
    <source>
        <dbReference type="ARBA" id="ARBA00022862"/>
    </source>
</evidence>
<dbReference type="InterPro" id="IPR001424">
    <property type="entry name" value="SOD_Cu_Zn_dom"/>
</dbReference>
<dbReference type="InterPro" id="IPR036423">
    <property type="entry name" value="SOD-like_Cu/Zn_dom_sf"/>
</dbReference>
<proteinExistence type="evidence at transcript level"/>
<keyword evidence="6 8" id="KW-0186">Copper</keyword>
<comment type="similarity">
    <text evidence="1 8">Belongs to the Cu-Zn superoxide dismutase family.</text>
</comment>
<dbReference type="PANTHER" id="PTHR10003">
    <property type="entry name" value="SUPEROXIDE DISMUTASE CU-ZN -RELATED"/>
    <property type="match status" value="1"/>
</dbReference>
<evidence type="ECO:0000256" key="1">
    <source>
        <dbReference type="ARBA" id="ARBA00010457"/>
    </source>
</evidence>
<comment type="cofactor">
    <cofactor evidence="8">
        <name>Zn(2+)</name>
        <dbReference type="ChEBI" id="CHEBI:29105"/>
    </cofactor>
    <text evidence="8">Binds 1 zinc ion per subunit.</text>
</comment>
<accession>A0A8F2PXA4</accession>
<evidence type="ECO:0000256" key="9">
    <source>
        <dbReference type="SAM" id="SignalP"/>
    </source>
</evidence>
<dbReference type="InterPro" id="IPR018152">
    <property type="entry name" value="SOD_Cu/Zn_BS"/>
</dbReference>
<keyword evidence="9" id="KW-0732">Signal</keyword>
<evidence type="ECO:0000259" key="10">
    <source>
        <dbReference type="Pfam" id="PF00080"/>
    </source>
</evidence>
<dbReference type="CDD" id="cd00305">
    <property type="entry name" value="Cu-Zn_Superoxide_Dismutase"/>
    <property type="match status" value="1"/>
</dbReference>
<evidence type="ECO:0000256" key="7">
    <source>
        <dbReference type="ARBA" id="ARBA00049204"/>
    </source>
</evidence>
<evidence type="ECO:0000256" key="8">
    <source>
        <dbReference type="RuleBase" id="RU000393"/>
    </source>
</evidence>
<dbReference type="AlphaFoldDB" id="A0A8F2PXA4"/>
<evidence type="ECO:0000256" key="6">
    <source>
        <dbReference type="ARBA" id="ARBA00023008"/>
    </source>
</evidence>
<organism evidence="11">
    <name type="scientific">Lasioderma serricorne</name>
    <name type="common">cigarette beetle</name>
    <dbReference type="NCBI Taxonomy" id="295660"/>
    <lineage>
        <taxon>Eukaryota</taxon>
        <taxon>Metazoa</taxon>
        <taxon>Ecdysozoa</taxon>
        <taxon>Arthropoda</taxon>
        <taxon>Hexapoda</taxon>
        <taxon>Insecta</taxon>
        <taxon>Pterygota</taxon>
        <taxon>Neoptera</taxon>
        <taxon>Endopterygota</taxon>
        <taxon>Coleoptera</taxon>
        <taxon>Polyphaga</taxon>
        <taxon>Bostrichiformia</taxon>
        <taxon>Ptinidae</taxon>
        <taxon>Xyletininae</taxon>
        <taxon>Lasioderma</taxon>
    </lineage>
</organism>
<dbReference type="InterPro" id="IPR024134">
    <property type="entry name" value="SOD_Cu/Zn_/chaperone"/>
</dbReference>
<dbReference type="EMBL" id="MW736904">
    <property type="protein sequence ID" value="QWV59550.1"/>
    <property type="molecule type" value="mRNA"/>
</dbReference>
<dbReference type="FunFam" id="2.60.40.200:FF:000001">
    <property type="entry name" value="Superoxide dismutase [Cu-Zn]"/>
    <property type="match status" value="1"/>
</dbReference>
<comment type="catalytic activity">
    <reaction evidence="7 8">
        <text>2 superoxide + 2 H(+) = H2O2 + O2</text>
        <dbReference type="Rhea" id="RHEA:20696"/>
        <dbReference type="ChEBI" id="CHEBI:15378"/>
        <dbReference type="ChEBI" id="CHEBI:15379"/>
        <dbReference type="ChEBI" id="CHEBI:16240"/>
        <dbReference type="ChEBI" id="CHEBI:18421"/>
        <dbReference type="EC" id="1.15.1.1"/>
    </reaction>
</comment>
<dbReference type="Pfam" id="PF00080">
    <property type="entry name" value="Sod_Cu"/>
    <property type="match status" value="1"/>
</dbReference>
<dbReference type="PROSITE" id="PS00332">
    <property type="entry name" value="SOD_CU_ZN_2"/>
    <property type="match status" value="1"/>
</dbReference>
<reference evidence="11" key="1">
    <citation type="submission" date="2021-03" db="EMBL/GenBank/DDBJ databases">
        <title>Identification of cDNAs encoding antioxidant enzymes from the cigarette beetle Lasioderma serricorne.</title>
        <authorList>
            <person name="Liu S."/>
        </authorList>
    </citation>
    <scope>NUCLEOTIDE SEQUENCE</scope>
    <source>
        <strain evidence="11">HF</strain>
    </source>
</reference>
<dbReference type="EC" id="1.15.1.1" evidence="8"/>
<evidence type="ECO:0000256" key="2">
    <source>
        <dbReference type="ARBA" id="ARBA00022723"/>
    </source>
</evidence>
<feature type="domain" description="Superoxide dismutase copper/zinc binding" evidence="10">
    <location>
        <begin position="32"/>
        <end position="165"/>
    </location>
</feature>
<dbReference type="SUPFAM" id="SSF49329">
    <property type="entry name" value="Cu,Zn superoxide dismutase-like"/>
    <property type="match status" value="1"/>
</dbReference>
<sequence length="168" mass="17363">MLRFFLIAVALATYNSVTAENRAGVYFLNTQVTGYVNFTETSDGILVSGEVRGLTEGKHGFHIHALGDLSNGCTSAGGHFNPFNRTHGAPNATNRHVGDLGNIVADANGVATINLTDNLIALSGETSIIGRAVVVHAGEDDLGLTDNEDSLITGNAGGRVACGVIGIL</sequence>
<feature type="chain" id="PRO_5033984786" description="Superoxide dismutase [Cu-Zn]" evidence="9">
    <location>
        <begin position="20"/>
        <end position="168"/>
    </location>
</feature>
<dbReference type="PROSITE" id="PS00087">
    <property type="entry name" value="SOD_CU_ZN_1"/>
    <property type="match status" value="1"/>
</dbReference>
<keyword evidence="2 8" id="KW-0479">Metal-binding</keyword>
<name>A0A8F2PXA4_9COLE</name>
<evidence type="ECO:0000313" key="11">
    <source>
        <dbReference type="EMBL" id="QWV59550.1"/>
    </source>
</evidence>
<dbReference type="GO" id="GO:0004784">
    <property type="term" value="F:superoxide dismutase activity"/>
    <property type="evidence" value="ECO:0007669"/>
    <property type="project" value="UniProtKB-EC"/>
</dbReference>
<evidence type="ECO:0000256" key="5">
    <source>
        <dbReference type="ARBA" id="ARBA00023002"/>
    </source>
</evidence>
<dbReference type="GO" id="GO:0005507">
    <property type="term" value="F:copper ion binding"/>
    <property type="evidence" value="ECO:0007669"/>
    <property type="project" value="InterPro"/>
</dbReference>
<evidence type="ECO:0000256" key="3">
    <source>
        <dbReference type="ARBA" id="ARBA00022833"/>
    </source>
</evidence>
<feature type="signal peptide" evidence="9">
    <location>
        <begin position="1"/>
        <end position="19"/>
    </location>
</feature>
<comment type="cofactor">
    <cofactor evidence="8">
        <name>Cu cation</name>
        <dbReference type="ChEBI" id="CHEBI:23378"/>
    </cofactor>
    <text evidence="8">Binds 1 copper ion per subunit.</text>
</comment>
<keyword evidence="3 8" id="KW-0862">Zinc</keyword>
<dbReference type="PRINTS" id="PR00068">
    <property type="entry name" value="CUZNDISMTASE"/>
</dbReference>
<comment type="function">
    <text evidence="8">Destroys radicals which are normally produced within the cells and which are toxic to biological systems.</text>
</comment>
<protein>
    <recommendedName>
        <fullName evidence="8">Superoxide dismutase [Cu-Zn]</fullName>
        <ecNumber evidence="8">1.15.1.1</ecNumber>
    </recommendedName>
</protein>
<keyword evidence="4" id="KW-0049">Antioxidant</keyword>